<evidence type="ECO:0000313" key="2">
    <source>
        <dbReference type="EMBL" id="EAS07410.1"/>
    </source>
</evidence>
<feature type="compositionally biased region" description="Low complexity" evidence="1">
    <location>
        <begin position="15"/>
        <end position="29"/>
    </location>
</feature>
<dbReference type="AlphaFoldDB" id="Q24I28"/>
<reference evidence="3" key="1">
    <citation type="journal article" date="2006" name="PLoS Biol.">
        <title>Macronuclear genome sequence of the ciliate Tetrahymena thermophila, a model eukaryote.</title>
        <authorList>
            <person name="Eisen J.A."/>
            <person name="Coyne R.S."/>
            <person name="Wu M."/>
            <person name="Wu D."/>
            <person name="Thiagarajan M."/>
            <person name="Wortman J.R."/>
            <person name="Badger J.H."/>
            <person name="Ren Q."/>
            <person name="Amedeo P."/>
            <person name="Jones K.M."/>
            <person name="Tallon L.J."/>
            <person name="Delcher A.L."/>
            <person name="Salzberg S.L."/>
            <person name="Silva J.C."/>
            <person name="Haas B.J."/>
            <person name="Majoros W.H."/>
            <person name="Farzad M."/>
            <person name="Carlton J.M."/>
            <person name="Smith R.K. Jr."/>
            <person name="Garg J."/>
            <person name="Pearlman R.E."/>
            <person name="Karrer K.M."/>
            <person name="Sun L."/>
            <person name="Manning G."/>
            <person name="Elde N.C."/>
            <person name="Turkewitz A.P."/>
            <person name="Asai D.J."/>
            <person name="Wilkes D.E."/>
            <person name="Wang Y."/>
            <person name="Cai H."/>
            <person name="Collins K."/>
            <person name="Stewart B.A."/>
            <person name="Lee S.R."/>
            <person name="Wilamowska K."/>
            <person name="Weinberg Z."/>
            <person name="Ruzzo W.L."/>
            <person name="Wloga D."/>
            <person name="Gaertig J."/>
            <person name="Frankel J."/>
            <person name="Tsao C.-C."/>
            <person name="Gorovsky M.A."/>
            <person name="Keeling P.J."/>
            <person name="Waller R.F."/>
            <person name="Patron N.J."/>
            <person name="Cherry J.M."/>
            <person name="Stover N.A."/>
            <person name="Krieger C.J."/>
            <person name="del Toro C."/>
            <person name="Ryder H.F."/>
            <person name="Williamson S.C."/>
            <person name="Barbeau R.A."/>
            <person name="Hamilton E.P."/>
            <person name="Orias E."/>
        </authorList>
    </citation>
    <scope>NUCLEOTIDE SEQUENCE [LARGE SCALE GENOMIC DNA]</scope>
    <source>
        <strain evidence="3">SB210</strain>
    </source>
</reference>
<evidence type="ECO:0000313" key="3">
    <source>
        <dbReference type="Proteomes" id="UP000009168"/>
    </source>
</evidence>
<proteinExistence type="predicted"/>
<dbReference type="InParanoid" id="Q24I28"/>
<dbReference type="RefSeq" id="XP_001027652.1">
    <property type="nucleotide sequence ID" value="XM_001027652.2"/>
</dbReference>
<evidence type="ECO:0000256" key="1">
    <source>
        <dbReference type="SAM" id="MobiDB-lite"/>
    </source>
</evidence>
<name>Q24I28_TETTS</name>
<sequence length="303" mass="33780">MNNSHFSNVVDPRYSSSSSSPPQQQFTQSVSQFITRSNNQSQYVQHPPINQSEPIHGQSNQQFLTSIVYQSPAQTNTYTTTLNYGNVSNPLQSQYISDTSNIQDVIESVKRSAALRQSQQQQQSQIQQPQIVEPQKFGNSTLVSSQYVPYDSNLNTSFNPNKQQQSLHQQPSQYVNYLSQSQSGLVNSTNLSVPSFSGAGGLGYYQTPDRSVQIKQDSNAHIKFLTPNKSPSACKIVQRSPTKQQLDREIDIQNQIAQQEYLACQNSVNSLKNNIEFINATNASPDKRHTAKSIVTQMGAPLN</sequence>
<dbReference type="Proteomes" id="UP000009168">
    <property type="component" value="Unassembled WGS sequence"/>
</dbReference>
<dbReference type="EMBL" id="GG662498">
    <property type="protein sequence ID" value="EAS07410.1"/>
    <property type="molecule type" value="Genomic_DNA"/>
</dbReference>
<protein>
    <submittedName>
        <fullName evidence="2">Uncharacterized protein</fullName>
    </submittedName>
</protein>
<dbReference type="HOGENOM" id="CLU_919738_0_0_1"/>
<accession>Q24I28</accession>
<organism evidence="2 3">
    <name type="scientific">Tetrahymena thermophila (strain SB210)</name>
    <dbReference type="NCBI Taxonomy" id="312017"/>
    <lineage>
        <taxon>Eukaryota</taxon>
        <taxon>Sar</taxon>
        <taxon>Alveolata</taxon>
        <taxon>Ciliophora</taxon>
        <taxon>Intramacronucleata</taxon>
        <taxon>Oligohymenophorea</taxon>
        <taxon>Hymenostomatida</taxon>
        <taxon>Tetrahymenina</taxon>
        <taxon>Tetrahymenidae</taxon>
        <taxon>Tetrahymena</taxon>
    </lineage>
</organism>
<dbReference type="GeneID" id="7823930"/>
<keyword evidence="3" id="KW-1185">Reference proteome</keyword>
<gene>
    <name evidence="2" type="ORF">TTHERM_00569480</name>
</gene>
<feature type="region of interest" description="Disordered" evidence="1">
    <location>
        <begin position="1"/>
        <end position="29"/>
    </location>
</feature>
<dbReference type="KEGG" id="tet:TTHERM_00569480"/>